<protein>
    <submittedName>
        <fullName evidence="2">Uncharacterized protein</fullName>
    </submittedName>
</protein>
<organism evidence="1 2">
    <name type="scientific">Romanomermis culicivorax</name>
    <name type="common">Nematode worm</name>
    <dbReference type="NCBI Taxonomy" id="13658"/>
    <lineage>
        <taxon>Eukaryota</taxon>
        <taxon>Metazoa</taxon>
        <taxon>Ecdysozoa</taxon>
        <taxon>Nematoda</taxon>
        <taxon>Enoplea</taxon>
        <taxon>Dorylaimia</taxon>
        <taxon>Mermithida</taxon>
        <taxon>Mermithoidea</taxon>
        <taxon>Mermithidae</taxon>
        <taxon>Romanomermis</taxon>
    </lineage>
</organism>
<dbReference type="WBParaSite" id="nRc.2.0.1.t15017-RA">
    <property type="protein sequence ID" value="nRc.2.0.1.t15017-RA"/>
    <property type="gene ID" value="nRc.2.0.1.g15017"/>
</dbReference>
<accession>A0A915ILF9</accession>
<reference evidence="2" key="1">
    <citation type="submission" date="2022-11" db="UniProtKB">
        <authorList>
            <consortium name="WormBaseParasite"/>
        </authorList>
    </citation>
    <scope>IDENTIFICATION</scope>
</reference>
<evidence type="ECO:0000313" key="1">
    <source>
        <dbReference type="Proteomes" id="UP000887565"/>
    </source>
</evidence>
<keyword evidence="1" id="KW-1185">Reference proteome</keyword>
<evidence type="ECO:0000313" key="2">
    <source>
        <dbReference type="WBParaSite" id="nRc.2.0.1.t15017-RA"/>
    </source>
</evidence>
<sequence length="102" mass="10221">MYPPRERLSVQGTNFGFEGTVDVVVDVKLLVSGIVVDGTDVKAMGSKDVVVMVGKDVVVMVGVVEIGTAGSISIGGAGGKGTLNSGCCGCFKASRATGLKAV</sequence>
<name>A0A915ILF9_ROMCU</name>
<dbReference type="AlphaFoldDB" id="A0A915ILF9"/>
<dbReference type="Proteomes" id="UP000887565">
    <property type="component" value="Unplaced"/>
</dbReference>
<proteinExistence type="predicted"/>